<comment type="caution">
    <text evidence="1">The sequence shown here is derived from an EMBL/GenBank/DDBJ whole genome shotgun (WGS) entry which is preliminary data.</text>
</comment>
<evidence type="ECO:0000313" key="1">
    <source>
        <dbReference type="EMBL" id="MBB5431169.1"/>
    </source>
</evidence>
<dbReference type="EMBL" id="JACHDB010000001">
    <property type="protein sequence ID" value="MBB5431169.1"/>
    <property type="molecule type" value="Genomic_DNA"/>
</dbReference>
<dbReference type="Proteomes" id="UP000572635">
    <property type="component" value="Unassembled WGS sequence"/>
</dbReference>
<proteinExistence type="predicted"/>
<name>A0A7W8VCR8_9ACTN</name>
<gene>
    <name evidence="1" type="ORF">HDA36_001253</name>
</gene>
<dbReference type="RefSeq" id="WP_184390367.1">
    <property type="nucleotide sequence ID" value="NZ_BAAAJD010000007.1"/>
</dbReference>
<keyword evidence="2" id="KW-1185">Reference proteome</keyword>
<sequence length="76" mass="8570">MASDPAEFRAWVRRNHPDAGGDPRAFAEGLARWNRGAGAPGTRGVTVRRRPRTPIAAAAEALRRAKERRERRRRLL</sequence>
<reference evidence="1 2" key="1">
    <citation type="submission" date="2020-08" db="EMBL/GenBank/DDBJ databases">
        <title>Sequencing the genomes of 1000 actinobacteria strains.</title>
        <authorList>
            <person name="Klenk H.-P."/>
        </authorList>
    </citation>
    <scope>NUCLEOTIDE SEQUENCE [LARGE SCALE GENOMIC DNA]</scope>
    <source>
        <strain evidence="1 2">DSM 44551</strain>
    </source>
</reference>
<evidence type="ECO:0000313" key="2">
    <source>
        <dbReference type="Proteomes" id="UP000572635"/>
    </source>
</evidence>
<protein>
    <submittedName>
        <fullName evidence="1">Uncharacterized protein</fullName>
    </submittedName>
</protein>
<accession>A0A7W8VCR8</accession>
<dbReference type="AlphaFoldDB" id="A0A7W8VCR8"/>
<organism evidence="1 2">
    <name type="scientific">Nocardiopsis composta</name>
    <dbReference type="NCBI Taxonomy" id="157465"/>
    <lineage>
        <taxon>Bacteria</taxon>
        <taxon>Bacillati</taxon>
        <taxon>Actinomycetota</taxon>
        <taxon>Actinomycetes</taxon>
        <taxon>Streptosporangiales</taxon>
        <taxon>Nocardiopsidaceae</taxon>
        <taxon>Nocardiopsis</taxon>
    </lineage>
</organism>